<evidence type="ECO:0000313" key="1">
    <source>
        <dbReference type="EMBL" id="QJA51524.1"/>
    </source>
</evidence>
<dbReference type="EMBL" id="MT141894">
    <property type="protein sequence ID" value="QJA71714.1"/>
    <property type="molecule type" value="Genomic_DNA"/>
</dbReference>
<reference evidence="1" key="1">
    <citation type="submission" date="2020-03" db="EMBL/GenBank/DDBJ databases">
        <title>The deep terrestrial virosphere.</title>
        <authorList>
            <person name="Holmfeldt K."/>
            <person name="Nilsson E."/>
            <person name="Simone D."/>
            <person name="Lopez-Fernandez M."/>
            <person name="Wu X."/>
            <person name="de Brujin I."/>
            <person name="Lundin D."/>
            <person name="Andersson A."/>
            <person name="Bertilsson S."/>
            <person name="Dopson M."/>
        </authorList>
    </citation>
    <scope>NUCLEOTIDE SEQUENCE</scope>
    <source>
        <strain evidence="2">MM415A03080</strain>
        <strain evidence="3">MM415B04326</strain>
        <strain evidence="1">TM448A02192</strain>
        <strain evidence="4">TM448B03517</strain>
    </source>
</reference>
<dbReference type="EMBL" id="MT143128">
    <property type="protein sequence ID" value="QJA93183.1"/>
    <property type="molecule type" value="Genomic_DNA"/>
</dbReference>
<accession>A0A6H1ZVC2</accession>
<proteinExistence type="predicted"/>
<evidence type="ECO:0000313" key="3">
    <source>
        <dbReference type="EMBL" id="QJA93183.1"/>
    </source>
</evidence>
<gene>
    <name evidence="2" type="ORF">MM415A03080_0002</name>
    <name evidence="3" type="ORF">MM415B04326_0009</name>
    <name evidence="1" type="ORF">TM448A02192_0003</name>
    <name evidence="4" type="ORF">TM448B03517_0009</name>
</gene>
<organism evidence="1">
    <name type="scientific">viral metagenome</name>
    <dbReference type="NCBI Taxonomy" id="1070528"/>
    <lineage>
        <taxon>unclassified sequences</taxon>
        <taxon>metagenomes</taxon>
        <taxon>organismal metagenomes</taxon>
    </lineage>
</organism>
<evidence type="ECO:0000313" key="4">
    <source>
        <dbReference type="EMBL" id="QJI02666.1"/>
    </source>
</evidence>
<name>A0A6H1ZVC2_9ZZZZ</name>
<protein>
    <submittedName>
        <fullName evidence="1">Uncharacterized protein</fullName>
    </submittedName>
</protein>
<dbReference type="EMBL" id="MT144270">
    <property type="protein sequence ID" value="QJA51524.1"/>
    <property type="molecule type" value="Genomic_DNA"/>
</dbReference>
<dbReference type="AlphaFoldDB" id="A0A6H1ZVC2"/>
<sequence length="61" mass="7038">MSTLYDAIPKSLLDKKSPIAAALYINNLPMDYEGKKMLLRDYGRETSSKITKEIYDELRKP</sequence>
<dbReference type="EMBL" id="MT145020">
    <property type="protein sequence ID" value="QJI02666.1"/>
    <property type="molecule type" value="Genomic_DNA"/>
</dbReference>
<evidence type="ECO:0000313" key="2">
    <source>
        <dbReference type="EMBL" id="QJA71714.1"/>
    </source>
</evidence>